<name>A0A6G4U7M2_9ACTN</name>
<dbReference type="AlphaFoldDB" id="A0A6G4U7M2"/>
<feature type="signal peptide" evidence="1">
    <location>
        <begin position="1"/>
        <end position="31"/>
    </location>
</feature>
<dbReference type="EMBL" id="JAAKZV010000139">
    <property type="protein sequence ID" value="NGN67388.1"/>
    <property type="molecule type" value="Genomic_DNA"/>
</dbReference>
<evidence type="ECO:0000313" key="2">
    <source>
        <dbReference type="EMBL" id="NGN67388.1"/>
    </source>
</evidence>
<organism evidence="2 3">
    <name type="scientific">Streptomyces coryli</name>
    <dbReference type="NCBI Taxonomy" id="1128680"/>
    <lineage>
        <taxon>Bacteria</taxon>
        <taxon>Bacillati</taxon>
        <taxon>Actinomycetota</taxon>
        <taxon>Actinomycetes</taxon>
        <taxon>Kitasatosporales</taxon>
        <taxon>Streptomycetaceae</taxon>
        <taxon>Streptomyces</taxon>
    </lineage>
</organism>
<sequence>MLRKTAAKRCIPIAAASTLAALSFSAPPASADEVYIGTKSGSIKNPLGAKAKFHYKDKQYRSTSMSDARLHNIYVSFSGCTDWKARASVEYPGGGTATSEEAEASGCGKRVLVSQIGSMDAEVTLTIHVAPDNEPGDFTRSVSIPPLRK</sequence>
<proteinExistence type="predicted"/>
<feature type="chain" id="PRO_5026244890" description="Lipoprotein" evidence="1">
    <location>
        <begin position="32"/>
        <end position="149"/>
    </location>
</feature>
<keyword evidence="1" id="KW-0732">Signal</keyword>
<comment type="caution">
    <text evidence="2">The sequence shown here is derived from an EMBL/GenBank/DDBJ whole genome shotgun (WGS) entry which is preliminary data.</text>
</comment>
<reference evidence="2 3" key="1">
    <citation type="submission" date="2020-02" db="EMBL/GenBank/DDBJ databases">
        <title>Whole-genome analyses of novel actinobacteria.</title>
        <authorList>
            <person name="Sahin N."/>
        </authorList>
    </citation>
    <scope>NUCLEOTIDE SEQUENCE [LARGE SCALE GENOMIC DNA]</scope>
    <source>
        <strain evidence="2 3">A7024</strain>
    </source>
</reference>
<dbReference type="RefSeq" id="WP_165240682.1">
    <property type="nucleotide sequence ID" value="NZ_JAAKZV010000139.1"/>
</dbReference>
<accession>A0A6G4U7M2</accession>
<evidence type="ECO:0008006" key="4">
    <source>
        <dbReference type="Google" id="ProtNLM"/>
    </source>
</evidence>
<gene>
    <name evidence="2" type="ORF">G5C51_26220</name>
</gene>
<protein>
    <recommendedName>
        <fullName evidence="4">Lipoprotein</fullName>
    </recommendedName>
</protein>
<dbReference type="Proteomes" id="UP000481583">
    <property type="component" value="Unassembled WGS sequence"/>
</dbReference>
<keyword evidence="3" id="KW-1185">Reference proteome</keyword>
<evidence type="ECO:0000256" key="1">
    <source>
        <dbReference type="SAM" id="SignalP"/>
    </source>
</evidence>
<evidence type="ECO:0000313" key="3">
    <source>
        <dbReference type="Proteomes" id="UP000481583"/>
    </source>
</evidence>